<reference evidence="4" key="1">
    <citation type="journal article" date="2019" name="Int. J. Syst. Evol. Microbiol.">
        <title>The Global Catalogue of Microorganisms (GCM) 10K type strain sequencing project: providing services to taxonomists for standard genome sequencing and annotation.</title>
        <authorList>
            <consortium name="The Broad Institute Genomics Platform"/>
            <consortium name="The Broad Institute Genome Sequencing Center for Infectious Disease"/>
            <person name="Wu L."/>
            <person name="Ma J."/>
        </authorList>
    </citation>
    <scope>NUCLEOTIDE SEQUENCE [LARGE SCALE GENOMIC DNA]</scope>
    <source>
        <strain evidence="4">CCUG 54939</strain>
    </source>
</reference>
<evidence type="ECO:0000313" key="3">
    <source>
        <dbReference type="EMBL" id="MFC3913777.1"/>
    </source>
</evidence>
<dbReference type="Proteomes" id="UP001595692">
    <property type="component" value="Unassembled WGS sequence"/>
</dbReference>
<dbReference type="NCBIfam" id="TIGR01621">
    <property type="entry name" value="RluA-like"/>
    <property type="match status" value="1"/>
</dbReference>
<accession>A0ABV8CNI1</accession>
<evidence type="ECO:0000256" key="1">
    <source>
        <dbReference type="ARBA" id="ARBA00010876"/>
    </source>
</evidence>
<dbReference type="CDD" id="cd02869">
    <property type="entry name" value="PseudoU_synth_RluA_like"/>
    <property type="match status" value="1"/>
</dbReference>
<organism evidence="3 4">
    <name type="scientific">Pseudaeromonas sharmana</name>
    <dbReference type="NCBI Taxonomy" id="328412"/>
    <lineage>
        <taxon>Bacteria</taxon>
        <taxon>Pseudomonadati</taxon>
        <taxon>Pseudomonadota</taxon>
        <taxon>Gammaproteobacteria</taxon>
        <taxon>Aeromonadales</taxon>
        <taxon>Aeromonadaceae</taxon>
        <taxon>Pseudaeromonas</taxon>
    </lineage>
</organism>
<dbReference type="Gene3D" id="3.30.2350.10">
    <property type="entry name" value="Pseudouridine synthase"/>
    <property type="match status" value="1"/>
</dbReference>
<dbReference type="InterPro" id="IPR006224">
    <property type="entry name" value="PsdUridine_synth_RluA-like_CS"/>
</dbReference>
<dbReference type="InterPro" id="IPR006145">
    <property type="entry name" value="PsdUridine_synth_RsuA/RluA"/>
</dbReference>
<dbReference type="PANTHER" id="PTHR21600">
    <property type="entry name" value="MITOCHONDRIAL RNA PSEUDOURIDINE SYNTHASE"/>
    <property type="match status" value="1"/>
</dbReference>
<dbReference type="RefSeq" id="WP_377152183.1">
    <property type="nucleotide sequence ID" value="NZ_JBHSAF010000014.1"/>
</dbReference>
<feature type="domain" description="Pseudouridine synthase RsuA/RluA-like" evidence="2">
    <location>
        <begin position="16"/>
        <end position="158"/>
    </location>
</feature>
<dbReference type="PROSITE" id="PS01129">
    <property type="entry name" value="PSI_RLU"/>
    <property type="match status" value="1"/>
</dbReference>
<dbReference type="SUPFAM" id="SSF55120">
    <property type="entry name" value="Pseudouridine synthase"/>
    <property type="match status" value="1"/>
</dbReference>
<comment type="similarity">
    <text evidence="1">Belongs to the pseudouridine synthase RluA family.</text>
</comment>
<keyword evidence="4" id="KW-1185">Reference proteome</keyword>
<protein>
    <submittedName>
        <fullName evidence="3">TIGR01621 family pseudouridine synthase</fullName>
    </submittedName>
</protein>
<dbReference type="EMBL" id="JBHSAF010000014">
    <property type="protein sequence ID" value="MFC3913777.1"/>
    <property type="molecule type" value="Genomic_DNA"/>
</dbReference>
<dbReference type="InterPro" id="IPR050188">
    <property type="entry name" value="RluA_PseudoU_synthase"/>
</dbReference>
<dbReference type="Pfam" id="PF00849">
    <property type="entry name" value="PseudoU_synth_2"/>
    <property type="match status" value="1"/>
</dbReference>
<name>A0ABV8CNI1_9GAMM</name>
<dbReference type="InterPro" id="IPR020103">
    <property type="entry name" value="PsdUridine_synth_cat_dom_sf"/>
</dbReference>
<gene>
    <name evidence="3" type="ORF">ACFOSS_09910</name>
</gene>
<proteinExistence type="inferred from homology"/>
<evidence type="ECO:0000313" key="4">
    <source>
        <dbReference type="Proteomes" id="UP001595692"/>
    </source>
</evidence>
<sequence length="221" mass="24293">MNESYQGFALVQCNNDFVVLDKAPGVGMHDEDGTPGLVSLARQQLSLELYPVHRLDKVTSGLVLMARHAEANSLLSQLFAKREMSKTYMAVAAGKPRKKQGWVKGDMIRSRRGSWMLTREMTNPAITWFDSQSIGDGLRVYLIRPHTGKTHQIRVALKSLGTPILGDSLYGAAAADRVYLHAAELAFSFAGTNHHFSLMPTSGVSFLLPATPKAWQQLLPG</sequence>
<dbReference type="InterPro" id="IPR006508">
    <property type="entry name" value="PsdUridine_synth_RluA-like"/>
</dbReference>
<comment type="caution">
    <text evidence="3">The sequence shown here is derived from an EMBL/GenBank/DDBJ whole genome shotgun (WGS) entry which is preliminary data.</text>
</comment>
<evidence type="ECO:0000259" key="2">
    <source>
        <dbReference type="Pfam" id="PF00849"/>
    </source>
</evidence>
<dbReference type="PANTHER" id="PTHR21600:SF87">
    <property type="entry name" value="RNA PSEUDOURIDYLATE SYNTHASE DOMAIN-CONTAINING PROTEIN 1"/>
    <property type="match status" value="1"/>
</dbReference>